<dbReference type="GO" id="GO:0009750">
    <property type="term" value="P:response to fructose"/>
    <property type="evidence" value="ECO:0007669"/>
    <property type="project" value="TreeGrafter"/>
</dbReference>
<feature type="domain" description="SIS" evidence="2">
    <location>
        <begin position="62"/>
        <end position="253"/>
    </location>
</feature>
<dbReference type="GO" id="GO:1901135">
    <property type="term" value="P:carbohydrate derivative metabolic process"/>
    <property type="evidence" value="ECO:0007669"/>
    <property type="project" value="InterPro"/>
</dbReference>
<dbReference type="GO" id="GO:0019899">
    <property type="term" value="F:enzyme binding"/>
    <property type="evidence" value="ECO:0007669"/>
    <property type="project" value="TreeGrafter"/>
</dbReference>
<sequence>MDSVPYTEQRNTLTMNVDTGSVENIVDLLHECNLQVFDGYENHKGLSDEQFLNKLDRLVTLVREILQNEKGIIVISGCGTSGRIGFLASTFFNQLCIERNLPPKYRYIIAGGNSALVTSVEASEDDPVIGATELKKISESFEHVLFIGITCGISAPFVGGQLEYCLDNLQKFTPVLIGFNPVSMARRIHVPKWPNGRTFYDIALRMEKTSEAIVLNPIIGPEPISGSSRMKGGTATKIILDTIFYLASTNNSIKTRDMIEEFKTTIDRMKTERMKLATVVQQAGDW</sequence>
<dbReference type="InterPro" id="IPR046348">
    <property type="entry name" value="SIS_dom_sf"/>
</dbReference>
<dbReference type="InterPro" id="IPR040190">
    <property type="entry name" value="MURQ/GCKR"/>
</dbReference>
<organism evidence="4 5">
    <name type="scientific">Rotaria sordida</name>
    <dbReference type="NCBI Taxonomy" id="392033"/>
    <lineage>
        <taxon>Eukaryota</taxon>
        <taxon>Metazoa</taxon>
        <taxon>Spiralia</taxon>
        <taxon>Gnathifera</taxon>
        <taxon>Rotifera</taxon>
        <taxon>Eurotatoria</taxon>
        <taxon>Bdelloidea</taxon>
        <taxon>Philodinida</taxon>
        <taxon>Philodinidae</taxon>
        <taxon>Rotaria</taxon>
    </lineage>
</organism>
<evidence type="ECO:0000259" key="2">
    <source>
        <dbReference type="PROSITE" id="PS51464"/>
    </source>
</evidence>
<dbReference type="GO" id="GO:0042593">
    <property type="term" value="P:glucose homeostasis"/>
    <property type="evidence" value="ECO:0007669"/>
    <property type="project" value="TreeGrafter"/>
</dbReference>
<dbReference type="InterPro" id="IPR005486">
    <property type="entry name" value="Glucokinase_regulatory_CS"/>
</dbReference>
<dbReference type="Pfam" id="PF22645">
    <property type="entry name" value="GKRP_SIS_N"/>
    <property type="match status" value="1"/>
</dbReference>
<dbReference type="Proteomes" id="UP000663836">
    <property type="component" value="Unassembled WGS sequence"/>
</dbReference>
<dbReference type="Proteomes" id="UP000663864">
    <property type="component" value="Unassembled WGS sequence"/>
</dbReference>
<evidence type="ECO:0000313" key="4">
    <source>
        <dbReference type="EMBL" id="CAF3750173.1"/>
    </source>
</evidence>
<dbReference type="EMBL" id="CAJNOT010000453">
    <property type="protein sequence ID" value="CAF0986995.1"/>
    <property type="molecule type" value="Genomic_DNA"/>
</dbReference>
<keyword evidence="1" id="KW-0119">Carbohydrate metabolism</keyword>
<evidence type="ECO:0000313" key="3">
    <source>
        <dbReference type="EMBL" id="CAF0986995.1"/>
    </source>
</evidence>
<evidence type="ECO:0000256" key="1">
    <source>
        <dbReference type="ARBA" id="ARBA00023277"/>
    </source>
</evidence>
<protein>
    <recommendedName>
        <fullName evidence="2">SIS domain-containing protein</fullName>
    </recommendedName>
</protein>
<name>A0A818Y5U2_9BILA</name>
<dbReference type="AlphaFoldDB" id="A0A818Y5U2"/>
<dbReference type="PROSITE" id="PS01272">
    <property type="entry name" value="GCKR"/>
    <property type="match status" value="1"/>
</dbReference>
<dbReference type="GO" id="GO:0005829">
    <property type="term" value="C:cytosol"/>
    <property type="evidence" value="ECO:0007669"/>
    <property type="project" value="TreeGrafter"/>
</dbReference>
<dbReference type="EMBL" id="CAJOBD010001024">
    <property type="protein sequence ID" value="CAF3750173.1"/>
    <property type="molecule type" value="Genomic_DNA"/>
</dbReference>
<evidence type="ECO:0000313" key="5">
    <source>
        <dbReference type="Proteomes" id="UP000663836"/>
    </source>
</evidence>
<accession>A0A818Y5U2</accession>
<comment type="caution">
    <text evidence="4">The sequence shown here is derived from an EMBL/GenBank/DDBJ whole genome shotgun (WGS) entry which is preliminary data.</text>
</comment>
<gene>
    <name evidence="4" type="ORF">JBS370_LOCUS12519</name>
    <name evidence="3" type="ORF">ZHD862_LOCUS11813</name>
</gene>
<dbReference type="PANTHER" id="PTHR10088:SF4">
    <property type="entry name" value="GLUCOKINASE REGULATORY PROTEIN"/>
    <property type="match status" value="1"/>
</dbReference>
<dbReference type="GO" id="GO:0005654">
    <property type="term" value="C:nucleoplasm"/>
    <property type="evidence" value="ECO:0007669"/>
    <property type="project" value="TreeGrafter"/>
</dbReference>
<dbReference type="GO" id="GO:0004857">
    <property type="term" value="F:enzyme inhibitor activity"/>
    <property type="evidence" value="ECO:0007669"/>
    <property type="project" value="TreeGrafter"/>
</dbReference>
<dbReference type="PANTHER" id="PTHR10088">
    <property type="entry name" value="GLUCOKINASE REGULATORY PROTEIN"/>
    <property type="match status" value="1"/>
</dbReference>
<dbReference type="GO" id="GO:0030246">
    <property type="term" value="F:carbohydrate binding"/>
    <property type="evidence" value="ECO:0007669"/>
    <property type="project" value="TreeGrafter"/>
</dbReference>
<dbReference type="SUPFAM" id="SSF53697">
    <property type="entry name" value="SIS domain"/>
    <property type="match status" value="1"/>
</dbReference>
<dbReference type="PROSITE" id="PS51464">
    <property type="entry name" value="SIS"/>
    <property type="match status" value="1"/>
</dbReference>
<dbReference type="Gene3D" id="3.40.50.10490">
    <property type="entry name" value="Glucose-6-phosphate isomerase like protein, domain 1"/>
    <property type="match status" value="1"/>
</dbReference>
<proteinExistence type="predicted"/>
<dbReference type="InterPro" id="IPR001347">
    <property type="entry name" value="SIS_dom"/>
</dbReference>
<reference evidence="4" key="1">
    <citation type="submission" date="2021-02" db="EMBL/GenBank/DDBJ databases">
        <authorList>
            <person name="Nowell W R."/>
        </authorList>
    </citation>
    <scope>NUCLEOTIDE SEQUENCE</scope>
</reference>
<dbReference type="GO" id="GO:0070095">
    <property type="term" value="F:fructose-6-phosphate binding"/>
    <property type="evidence" value="ECO:0007669"/>
    <property type="project" value="TreeGrafter"/>
</dbReference>